<keyword evidence="5" id="KW-0949">S-adenosyl-L-methionine</keyword>
<feature type="region of interest" description="Disordered" evidence="7">
    <location>
        <begin position="1415"/>
        <end position="1516"/>
    </location>
</feature>
<dbReference type="InterPro" id="IPR050851">
    <property type="entry name" value="mRNA_Cap_2O-Ribose_MeTrfase"/>
</dbReference>
<feature type="compositionally biased region" description="Polar residues" evidence="7">
    <location>
        <begin position="914"/>
        <end position="943"/>
    </location>
</feature>
<comment type="catalytic activity">
    <reaction evidence="6">
        <text>a 5'-end (N(7)-methyl 5'-triphosphoguanosine)-(2'-O-methyl-ribonucleoside)-(ribonucleotide) in mRNA + S-adenosyl-L-methionine = a 5'-end (N(7)-methyl 5'-triphosphoguanosine)-(2'-O-methyl-ribonucleoside)-(2'-O-methyl-ribonucleotide) in mRNA + S-adenosyl-L-homocysteine + H(+)</text>
        <dbReference type="Rhea" id="RHEA:67024"/>
        <dbReference type="Rhea" id="RHEA-COMP:17169"/>
        <dbReference type="Rhea" id="RHEA-COMP:17170"/>
        <dbReference type="ChEBI" id="CHEBI:15378"/>
        <dbReference type="ChEBI" id="CHEBI:57856"/>
        <dbReference type="ChEBI" id="CHEBI:59789"/>
        <dbReference type="ChEBI" id="CHEBI:167612"/>
        <dbReference type="ChEBI" id="CHEBI:167614"/>
        <dbReference type="EC" id="2.1.1.296"/>
    </reaction>
</comment>
<name>A0ABQ7GWX9_DUNSA</name>
<keyword evidence="11" id="KW-1185">Reference proteome</keyword>
<evidence type="ECO:0000313" key="11">
    <source>
        <dbReference type="Proteomes" id="UP000815325"/>
    </source>
</evidence>
<feature type="compositionally biased region" description="Low complexity" evidence="7">
    <location>
        <begin position="1323"/>
        <end position="1342"/>
    </location>
</feature>
<organism evidence="10 11">
    <name type="scientific">Dunaliella salina</name>
    <name type="common">Green alga</name>
    <name type="synonym">Protococcus salinus</name>
    <dbReference type="NCBI Taxonomy" id="3046"/>
    <lineage>
        <taxon>Eukaryota</taxon>
        <taxon>Viridiplantae</taxon>
        <taxon>Chlorophyta</taxon>
        <taxon>core chlorophytes</taxon>
        <taxon>Chlorophyceae</taxon>
        <taxon>CS clade</taxon>
        <taxon>Chlamydomonadales</taxon>
        <taxon>Dunaliellaceae</taxon>
        <taxon>Dunaliella</taxon>
    </lineage>
</organism>
<dbReference type="PROSITE" id="PS51614">
    <property type="entry name" value="SAM_MT_ADRIFT"/>
    <property type="match status" value="1"/>
</dbReference>
<sequence length="1641" mass="174909">MLTGKSFRNLSEEEKAQQQLYGRTVALDNRECRLPCPLTPALFRSPPWEVPRLMQAKQELNSTKDKLDSVDIGVWGKHTFFTNRAGSVVPKLRDTVQPEMCTIAWAKMYEMLVFQDLLPAGSPAAAQSSPGAPPNVFTLHLCEAPGAFVCATNHFIKVERPSWNWDWRAMTLNPYYEGNDQGAMIDDDALIRATMDKWLFGRDNSGDIRKKENIEDVWRRCHEVCAEMGTDGAIMVTADGSVDCQEDPNEQERHTAPLHYCELVTALGMLAHGGSFVLKAFTLLEHPSLCTLYLMGCLFDHVAVTKPSPSKPGNSETYVIGKGYRGASPDLLSLLLHHVSTEDMFTSKAMLSREVLGSASFMRSAEEAASAFAAVQRDIIEENLQLYADFPKWRKGALCQAKDMLACQWMYDTQLMTDSGAKTVDPSQFLAPEVTLSGRDNNTSHAVTGGIKRKAEGTLDERRRFYEQRRKTQQGGMPGGGGGPGAVGNTAKTSANLGEEGAGEGGLEETEAGGPSGPAPFQPNDKVAKIMEKMGHKEGKGLGREGQGITQPVKNTGEGKLKKGLGYQASDAGDPLHGLGGGGGQRPATEAIPDTALLCNDQPLTELQSRQGWNVVVQQRVPQLIRSKFLPEQNFLQLKAARSQAAQSRKRRRAAAFPKEETPAEDGGDGPPSKKRLTVQNGDQHAIGRQEGAAGGVGPRASVHIKAEGDDGQLSPQKQRLGGVGVGSAVDGVRVETQQQAAGGNGAASAPSTHPQSAHQTVQTGTGDGAGQMREVAQGESLCRHDGAPCMAPCGPAAAALPFAEEDSGFWKLAGLDIALDVFMQAAATATSTAPSHLSPQLAVLHMGLCGAATGGGCEQRLGTEGGAGSAAEFALRHGGPPDLPRHIWLLPSGPASTQTQQLVKPEVKAEHPQASTGPFASTGPSASSGPYSLSGTSCQLHQEGQEGCVKAEGEPSREAVDVKTEDGAVGPCSNAENGAILQGQEVKVEAGSAEQQQQQQHSFRRWWAPEDGASLQGQEAKVEAGSADRQQQQQQQQQPPLPLPSSKPDGLQAALQEAPPGSRVSTVPWEYLDAGNPVSGVEEEEEEQDGAAAAREEQVLGNLMNEDSSMAVAAKVGQVHLVIGDMSGSSSRETSGMPQDTQGRAGTGAAGAVEGLMEGELSPIYRMRVLWEAATALRALAPGGCLVLRLGDCLTNFTASVLYVLYRSFAKPFTSCAASGERMVVGLGRLHGDGQAGADALLAVLEQQHQLLRQQHQQQYNGSNSSSSCPVMEVGVFVPPQLLTEAPFFKYLLQRNVELAKHEGRSLVAAVERSKMRGSRGPAPAAASVPEPESAIVESKSGLGGGGLGSGGVESSGPGAGPGSIGGGGGGGFVKGSDAQEAAERENNVGPAQGRAQVLQFAQQQLERHLREQHQVYEQQRRQQQPQEQHMQEGPGQPQHEQGQQLGYSYPHQHLHPAKVPPPPHHPHRGPQPHAPPAARPPPHPHQPHPRLYQHQQQQQQSQQGNGDGGTWTGQLWVKNAKGSELVCTVSMPGKGLQRVNQMRIVQYHERAKLEGHLQCSSPTPVTAIPNKDDAKKLEGLCGYMAGHRGKNLFQSAEKAALAELYCVQGSTKQTLRKAYLAVPNARQSSSEGLSCWFIG</sequence>
<dbReference type="InterPro" id="IPR002877">
    <property type="entry name" value="RNA_MeTrfase_FtsJ_dom"/>
</dbReference>
<evidence type="ECO:0000313" key="10">
    <source>
        <dbReference type="EMBL" id="KAF5839007.1"/>
    </source>
</evidence>
<dbReference type="Proteomes" id="UP000815325">
    <property type="component" value="Unassembled WGS sequence"/>
</dbReference>
<evidence type="ECO:0000256" key="6">
    <source>
        <dbReference type="ARBA" id="ARBA00049477"/>
    </source>
</evidence>
<evidence type="ECO:0000259" key="9">
    <source>
        <dbReference type="PROSITE" id="PS51614"/>
    </source>
</evidence>
<dbReference type="InterPro" id="IPR000467">
    <property type="entry name" value="G_patch_dom"/>
</dbReference>
<feature type="compositionally biased region" description="Low complexity" evidence="7">
    <location>
        <begin position="1423"/>
        <end position="1446"/>
    </location>
</feature>
<evidence type="ECO:0000259" key="8">
    <source>
        <dbReference type="PROSITE" id="PS50174"/>
    </source>
</evidence>
<feature type="region of interest" description="Disordered" evidence="7">
    <location>
        <begin position="738"/>
        <end position="771"/>
    </location>
</feature>
<dbReference type="PROSITE" id="PS50174">
    <property type="entry name" value="G_PATCH"/>
    <property type="match status" value="1"/>
</dbReference>
<feature type="compositionally biased region" description="Pro residues" evidence="7">
    <location>
        <begin position="1474"/>
        <end position="1486"/>
    </location>
</feature>
<evidence type="ECO:0000256" key="1">
    <source>
        <dbReference type="ARBA" id="ARBA00012770"/>
    </source>
</evidence>
<dbReference type="InterPro" id="IPR029063">
    <property type="entry name" value="SAM-dependent_MTases_sf"/>
</dbReference>
<feature type="domain" description="Adrift-type SAM-dependent 2'-O-MTase" evidence="9">
    <location>
        <begin position="99"/>
        <end position="326"/>
    </location>
</feature>
<protein>
    <recommendedName>
        <fullName evidence="2">Cap-specific mRNA (nucleoside-2'-O-)-methyltransferase 2</fullName>
        <ecNumber evidence="1">2.1.1.296</ecNumber>
    </recommendedName>
</protein>
<accession>A0ABQ7GWX9</accession>
<feature type="compositionally biased region" description="Low complexity" evidence="7">
    <location>
        <begin position="1491"/>
        <end position="1505"/>
    </location>
</feature>
<dbReference type="InterPro" id="IPR025807">
    <property type="entry name" value="Adrift-typ_MeTrfase"/>
</dbReference>
<dbReference type="EMBL" id="MU069558">
    <property type="protein sequence ID" value="KAF5839007.1"/>
    <property type="molecule type" value="Genomic_DNA"/>
</dbReference>
<keyword evidence="4" id="KW-0808">Transferase</keyword>
<evidence type="ECO:0000256" key="7">
    <source>
        <dbReference type="SAM" id="MobiDB-lite"/>
    </source>
</evidence>
<evidence type="ECO:0000256" key="2">
    <source>
        <dbReference type="ARBA" id="ARBA00021134"/>
    </source>
</evidence>
<dbReference type="Pfam" id="PF01728">
    <property type="entry name" value="FtsJ"/>
    <property type="match status" value="1"/>
</dbReference>
<feature type="region of interest" description="Disordered" evidence="7">
    <location>
        <begin position="538"/>
        <end position="560"/>
    </location>
</feature>
<dbReference type="PANTHER" id="PTHR16121">
    <property type="entry name" value="CAP-SPECIFIC MRNA (NUCLEOSIDE-2'-O-)-METHYLTRANSFERASE 1-RELATED"/>
    <property type="match status" value="1"/>
</dbReference>
<feature type="region of interest" description="Disordered" evidence="7">
    <location>
        <begin position="1074"/>
        <end position="1093"/>
    </location>
</feature>
<feature type="region of interest" description="Disordered" evidence="7">
    <location>
        <begin position="641"/>
        <end position="678"/>
    </location>
</feature>
<feature type="region of interest" description="Disordered" evidence="7">
    <location>
        <begin position="896"/>
        <end position="976"/>
    </location>
</feature>
<feature type="compositionally biased region" description="Gly residues" evidence="7">
    <location>
        <begin position="1343"/>
        <end position="1375"/>
    </location>
</feature>
<reference evidence="10" key="1">
    <citation type="submission" date="2017-08" db="EMBL/GenBank/DDBJ databases">
        <authorList>
            <person name="Polle J.E."/>
            <person name="Barry K."/>
            <person name="Cushman J."/>
            <person name="Schmutz J."/>
            <person name="Tran D."/>
            <person name="Hathwaick L.T."/>
            <person name="Yim W.C."/>
            <person name="Jenkins J."/>
            <person name="Mckie-Krisberg Z.M."/>
            <person name="Prochnik S."/>
            <person name="Lindquist E."/>
            <person name="Dockter R.B."/>
            <person name="Adam C."/>
            <person name="Molina H."/>
            <person name="Bunkerborg J."/>
            <person name="Jin E."/>
            <person name="Buchheim M."/>
            <person name="Magnuson J."/>
        </authorList>
    </citation>
    <scope>NUCLEOTIDE SEQUENCE</scope>
    <source>
        <strain evidence="10">CCAP 19/18</strain>
    </source>
</reference>
<gene>
    <name evidence="10" type="ORF">DUNSADRAFT_1784</name>
</gene>
<dbReference type="PANTHER" id="PTHR16121:SF2">
    <property type="entry name" value="CAP-SPECIFIC MRNA (NUCLEOSIDE-2'-O-)-METHYLTRANSFERASE 2"/>
    <property type="match status" value="1"/>
</dbReference>
<feature type="region of interest" description="Disordered" evidence="7">
    <location>
        <begin position="1014"/>
        <end position="1069"/>
    </location>
</feature>
<feature type="compositionally biased region" description="Polar residues" evidence="7">
    <location>
        <begin position="751"/>
        <end position="765"/>
    </location>
</feature>
<feature type="compositionally biased region" description="Basic and acidic residues" evidence="7">
    <location>
        <begin position="950"/>
        <end position="967"/>
    </location>
</feature>
<evidence type="ECO:0000256" key="5">
    <source>
        <dbReference type="ARBA" id="ARBA00022691"/>
    </source>
</evidence>
<proteinExistence type="predicted"/>
<dbReference type="SMART" id="SM00443">
    <property type="entry name" value="G_patch"/>
    <property type="match status" value="1"/>
</dbReference>
<keyword evidence="3" id="KW-0489">Methyltransferase</keyword>
<feature type="domain" description="G-patch" evidence="8">
    <location>
        <begin position="523"/>
        <end position="570"/>
    </location>
</feature>
<dbReference type="SUPFAM" id="SSF53335">
    <property type="entry name" value="S-adenosyl-L-methionine-dependent methyltransferases"/>
    <property type="match status" value="1"/>
</dbReference>
<feature type="compositionally biased region" description="Low complexity" evidence="7">
    <location>
        <begin position="738"/>
        <end position="750"/>
    </location>
</feature>
<feature type="region of interest" description="Disordered" evidence="7">
    <location>
        <begin position="1313"/>
        <end position="1395"/>
    </location>
</feature>
<dbReference type="EC" id="2.1.1.296" evidence="1"/>
<evidence type="ECO:0000256" key="3">
    <source>
        <dbReference type="ARBA" id="ARBA00022603"/>
    </source>
</evidence>
<feature type="region of interest" description="Disordered" evidence="7">
    <location>
        <begin position="469"/>
        <end position="521"/>
    </location>
</feature>
<comment type="caution">
    <text evidence="10">The sequence shown here is derived from an EMBL/GenBank/DDBJ whole genome shotgun (WGS) entry which is preliminary data.</text>
</comment>
<dbReference type="Pfam" id="PF01585">
    <property type="entry name" value="G-patch"/>
    <property type="match status" value="1"/>
</dbReference>
<evidence type="ECO:0000256" key="4">
    <source>
        <dbReference type="ARBA" id="ARBA00022679"/>
    </source>
</evidence>
<feature type="compositionally biased region" description="Gly residues" evidence="7">
    <location>
        <begin position="476"/>
        <end position="486"/>
    </location>
</feature>
<feature type="region of interest" description="Disordered" evidence="7">
    <location>
        <begin position="1128"/>
        <end position="1148"/>
    </location>
</feature>
<dbReference type="Gene3D" id="3.40.50.12760">
    <property type="match status" value="2"/>
</dbReference>
<feature type="compositionally biased region" description="Polar residues" evidence="7">
    <location>
        <begin position="1128"/>
        <end position="1143"/>
    </location>
</feature>